<dbReference type="InterPro" id="IPR017943">
    <property type="entry name" value="Bactericidal_perm-incr_a/b_dom"/>
</dbReference>
<dbReference type="PANTHER" id="PTHR11008:SF13">
    <property type="entry name" value="FI04421P"/>
    <property type="match status" value="1"/>
</dbReference>
<dbReference type="SUPFAM" id="SSF55394">
    <property type="entry name" value="Bactericidal permeability-increasing protein, BPI"/>
    <property type="match status" value="1"/>
</dbReference>
<dbReference type="InterPro" id="IPR010562">
    <property type="entry name" value="Haemolymph_juvenile_hormone-bd"/>
</dbReference>
<dbReference type="Gene3D" id="3.15.10.50">
    <property type="match status" value="1"/>
</dbReference>
<dbReference type="KEGG" id="clec:106672535"/>
<keyword evidence="4" id="KW-1185">Reference proteome</keyword>
<evidence type="ECO:0000313" key="4">
    <source>
        <dbReference type="Proteomes" id="UP000494040"/>
    </source>
</evidence>
<evidence type="ECO:0000256" key="1">
    <source>
        <dbReference type="SAM" id="MobiDB-lite"/>
    </source>
</evidence>
<proteinExistence type="predicted"/>
<feature type="chain" id="PRO_5035257370" evidence="2">
    <location>
        <begin position="19"/>
        <end position="504"/>
    </location>
</feature>
<dbReference type="InterPro" id="IPR020234">
    <property type="entry name" value="Mite_allergen_group-7"/>
</dbReference>
<dbReference type="AlphaFoldDB" id="A0A8I6SN10"/>
<dbReference type="SMART" id="SM00700">
    <property type="entry name" value="JHBP"/>
    <property type="match status" value="1"/>
</dbReference>
<dbReference type="EnsemblMetazoa" id="XM_024228842.1">
    <property type="protein sequence ID" value="XP_024084610.1"/>
    <property type="gene ID" value="LOC106672535"/>
</dbReference>
<dbReference type="Pfam" id="PF06585">
    <property type="entry name" value="JHBP"/>
    <property type="match status" value="1"/>
</dbReference>
<feature type="signal peptide" evidence="2">
    <location>
        <begin position="1"/>
        <end position="18"/>
    </location>
</feature>
<dbReference type="PANTHER" id="PTHR11008">
    <property type="entry name" value="PROTEIN TAKEOUT-LIKE PROTEIN"/>
    <property type="match status" value="1"/>
</dbReference>
<dbReference type="GeneID" id="106672535"/>
<dbReference type="GO" id="GO:0008289">
    <property type="term" value="F:lipid binding"/>
    <property type="evidence" value="ECO:0007669"/>
    <property type="project" value="InterPro"/>
</dbReference>
<dbReference type="InterPro" id="IPR038606">
    <property type="entry name" value="To_sf"/>
</dbReference>
<name>A0A8I6SN10_CIMLE</name>
<feature type="region of interest" description="Disordered" evidence="1">
    <location>
        <begin position="33"/>
        <end position="74"/>
    </location>
</feature>
<evidence type="ECO:0000313" key="3">
    <source>
        <dbReference type="EnsemblMetazoa" id="XP_024084610.1"/>
    </source>
</evidence>
<protein>
    <submittedName>
        <fullName evidence="3">Uncharacterized protein</fullName>
    </submittedName>
</protein>
<dbReference type="OrthoDB" id="6412801at2759"/>
<reference evidence="3" key="1">
    <citation type="submission" date="2022-01" db="UniProtKB">
        <authorList>
            <consortium name="EnsemblMetazoa"/>
        </authorList>
    </citation>
    <scope>IDENTIFICATION</scope>
</reference>
<sequence length="504" mass="56264">MKLLPLILAASIFVLSTCDENVETTTTDVYSTGSTFTSEGDENVENTTTTDVYSTGSTFTSEGTTTTEETYSTTQQWSTLASESTTHLSTTVETTDEADNSVVDTEMEDMRLSEMIRNVIATYKEQGTVIIPGIDIPDPMTLPDKEMVIGPTPTSFYNMTAHGLSDFTVDHINTNLDKMQVYVAVHMKRMIILGNYTLNAFFLKSKGPFNVTLFDVETSGAVALSRDEDGHLFANESQLDMTFKDTHVDFKNVGMLGHIIQAAVGSVAPMLFDGVKPSLLNEINTKVRKDVNKKLKVIGEKLLTNKTEEPLQIALEEARNYVKNKGYDPYNIKDYVIRHNKLVGNVSHFVLYGLSDFHKVGDINLSMDKGTVQMGIHLVSFALKGKCKFTVGIGKYWEKSIYTNFTVDHLQIRIYVNQSLDMTQHPVLEDLDLNVGKVKIHMEGIGYFDGLIIVLVNTLPDLIRHIIVDAIEEPLKYKVQEILNRVDMQEVVNKTLPLVDNLGL</sequence>
<dbReference type="RefSeq" id="XP_024084610.1">
    <property type="nucleotide sequence ID" value="XM_024228842.1"/>
</dbReference>
<dbReference type="OMA" id="MSTIWIE"/>
<dbReference type="Gene3D" id="3.15.10.30">
    <property type="entry name" value="Haemolymph juvenile hormone binding protein"/>
    <property type="match status" value="1"/>
</dbReference>
<feature type="compositionally biased region" description="Low complexity" evidence="1">
    <location>
        <begin position="47"/>
        <end position="74"/>
    </location>
</feature>
<accession>A0A8I6SN10</accession>
<dbReference type="InterPro" id="IPR038602">
    <property type="entry name" value="Mite_allergen_7_sf"/>
</dbReference>
<evidence type="ECO:0000256" key="2">
    <source>
        <dbReference type="SAM" id="SignalP"/>
    </source>
</evidence>
<keyword evidence="2" id="KW-0732">Signal</keyword>
<dbReference type="Proteomes" id="UP000494040">
    <property type="component" value="Unassembled WGS sequence"/>
</dbReference>
<dbReference type="Pfam" id="PF16984">
    <property type="entry name" value="Grp7_allergen"/>
    <property type="match status" value="1"/>
</dbReference>
<organism evidence="3 4">
    <name type="scientific">Cimex lectularius</name>
    <name type="common">Bed bug</name>
    <name type="synonym">Acanthia lectularia</name>
    <dbReference type="NCBI Taxonomy" id="79782"/>
    <lineage>
        <taxon>Eukaryota</taxon>
        <taxon>Metazoa</taxon>
        <taxon>Ecdysozoa</taxon>
        <taxon>Arthropoda</taxon>
        <taxon>Hexapoda</taxon>
        <taxon>Insecta</taxon>
        <taxon>Pterygota</taxon>
        <taxon>Neoptera</taxon>
        <taxon>Paraneoptera</taxon>
        <taxon>Hemiptera</taxon>
        <taxon>Heteroptera</taxon>
        <taxon>Panheteroptera</taxon>
        <taxon>Cimicomorpha</taxon>
        <taxon>Cimicidae</taxon>
        <taxon>Cimex</taxon>
    </lineage>
</organism>